<evidence type="ECO:0000313" key="1">
    <source>
        <dbReference type="EMBL" id="URA09199.1"/>
    </source>
</evidence>
<reference evidence="1" key="1">
    <citation type="submission" date="2021-04" db="EMBL/GenBank/DDBJ databases">
        <authorList>
            <person name="Postec A."/>
        </authorList>
    </citation>
    <scope>NUCLEOTIDE SEQUENCE</scope>
    <source>
        <strain evidence="1">F1F22</strain>
    </source>
</reference>
<dbReference type="AlphaFoldDB" id="A0AAX3BAF4"/>
<protein>
    <submittedName>
        <fullName evidence="1">Uncharacterized protein</fullName>
    </submittedName>
</protein>
<sequence length="74" mass="8358">MEFLSTFFYEAMIRISSTFLFDATGQTSVSRQYTKAVISKEKLYLLDGKILKLFKLGPQKGNTSWGFSFLTATG</sequence>
<proteinExistence type="predicted"/>
<dbReference type="KEGG" id="taqu:KDW03_06725"/>
<organism evidence="1 2">
    <name type="scientific">Thermospira aquatica</name>
    <dbReference type="NCBI Taxonomy" id="2828656"/>
    <lineage>
        <taxon>Bacteria</taxon>
        <taxon>Pseudomonadati</taxon>
        <taxon>Spirochaetota</taxon>
        <taxon>Spirochaetia</taxon>
        <taxon>Brevinematales</taxon>
        <taxon>Thermospiraceae</taxon>
        <taxon>Thermospira</taxon>
    </lineage>
</organism>
<accession>A0AAX3BAF4</accession>
<keyword evidence="2" id="KW-1185">Reference proteome</keyword>
<name>A0AAX3BAF4_9SPIR</name>
<dbReference type="EMBL" id="CP073355">
    <property type="protein sequence ID" value="URA09199.1"/>
    <property type="molecule type" value="Genomic_DNA"/>
</dbReference>
<gene>
    <name evidence="1" type="ORF">KDW03_06725</name>
</gene>
<evidence type="ECO:0000313" key="2">
    <source>
        <dbReference type="Proteomes" id="UP001056539"/>
    </source>
</evidence>
<dbReference type="Proteomes" id="UP001056539">
    <property type="component" value="Chromosome"/>
</dbReference>
<reference evidence="1" key="2">
    <citation type="submission" date="2022-06" db="EMBL/GenBank/DDBJ databases">
        <title>Thermospira aquatica gen. nov., sp. nov.</title>
        <authorList>
            <person name="Ben Ali Gam Z."/>
            <person name="Labat M."/>
        </authorList>
    </citation>
    <scope>NUCLEOTIDE SEQUENCE</scope>
    <source>
        <strain evidence="1">F1F22</strain>
    </source>
</reference>
<dbReference type="RefSeq" id="WP_271434323.1">
    <property type="nucleotide sequence ID" value="NZ_CP073355.1"/>
</dbReference>